<evidence type="ECO:0000256" key="2">
    <source>
        <dbReference type="ARBA" id="ARBA00023210"/>
    </source>
</evidence>
<name>A0ABN8EIX0_9GAMM</name>
<keyword evidence="4" id="KW-0132">Cell division</keyword>
<evidence type="ECO:0000256" key="3">
    <source>
        <dbReference type="SAM" id="Coils"/>
    </source>
</evidence>
<dbReference type="Gene3D" id="1.20.5.340">
    <property type="match status" value="1"/>
</dbReference>
<evidence type="ECO:0000313" key="4">
    <source>
        <dbReference type="EMBL" id="CAH0991999.1"/>
    </source>
</evidence>
<keyword evidence="2" id="KW-0131">Cell cycle</keyword>
<dbReference type="Pfam" id="PF06005">
    <property type="entry name" value="ZapB"/>
    <property type="match status" value="1"/>
</dbReference>
<evidence type="ECO:0000256" key="1">
    <source>
        <dbReference type="ARBA" id="ARBA00023054"/>
    </source>
</evidence>
<keyword evidence="5" id="KW-1185">Reference proteome</keyword>
<proteinExistence type="predicted"/>
<dbReference type="EMBL" id="CAKLPX010000002">
    <property type="protein sequence ID" value="CAH0991999.1"/>
    <property type="molecule type" value="Genomic_DNA"/>
</dbReference>
<dbReference type="Proteomes" id="UP000838100">
    <property type="component" value="Unassembled WGS sequence"/>
</dbReference>
<accession>A0ABN8EIX0</accession>
<feature type="coiled-coil region" evidence="3">
    <location>
        <begin position="5"/>
        <end position="70"/>
    </location>
</feature>
<reference evidence="4" key="1">
    <citation type="submission" date="2021-12" db="EMBL/GenBank/DDBJ databases">
        <authorList>
            <person name="Rodrigo-Torres L."/>
            <person name="Arahal R. D."/>
            <person name="Lucena T."/>
        </authorList>
    </citation>
    <scope>NUCLEOTIDE SEQUENCE</scope>
    <source>
        <strain evidence="4">CECT 8267</strain>
    </source>
</reference>
<organism evidence="4 5">
    <name type="scientific">Sinobacterium norvegicum</name>
    <dbReference type="NCBI Taxonomy" id="1641715"/>
    <lineage>
        <taxon>Bacteria</taxon>
        <taxon>Pseudomonadati</taxon>
        <taxon>Pseudomonadota</taxon>
        <taxon>Gammaproteobacteria</taxon>
        <taxon>Cellvibrionales</taxon>
        <taxon>Spongiibacteraceae</taxon>
        <taxon>Sinobacterium</taxon>
    </lineage>
</organism>
<evidence type="ECO:0000313" key="5">
    <source>
        <dbReference type="Proteomes" id="UP000838100"/>
    </source>
</evidence>
<keyword evidence="1 3" id="KW-0175">Coiled coil</keyword>
<dbReference type="InterPro" id="IPR009252">
    <property type="entry name" value="Cell_div_ZapB"/>
</dbReference>
<protein>
    <submittedName>
        <fullName evidence="4">Cell division protein ZapB</fullName>
    </submittedName>
</protein>
<sequence>MMHLLDELEKEIVSAKETIELLQMEAGELRAESAQVNDLQQKNSQLAAENQQLKENQAKWEQRLASLMRHFKDAEQVGA</sequence>
<keyword evidence="2" id="KW-0717">Septation</keyword>
<gene>
    <name evidence="4" type="primary">zapB</name>
    <name evidence="4" type="ORF">SIN8267_02114</name>
</gene>
<dbReference type="RefSeq" id="WP_237444697.1">
    <property type="nucleotide sequence ID" value="NZ_CAKLPX010000002.1"/>
</dbReference>
<comment type="caution">
    <text evidence="4">The sequence shown here is derived from an EMBL/GenBank/DDBJ whole genome shotgun (WGS) entry which is preliminary data.</text>
</comment>
<dbReference type="GO" id="GO:0051301">
    <property type="term" value="P:cell division"/>
    <property type="evidence" value="ECO:0007669"/>
    <property type="project" value="UniProtKB-KW"/>
</dbReference>